<dbReference type="GeneID" id="75916518"/>
<evidence type="ECO:0000259" key="7">
    <source>
        <dbReference type="Pfam" id="PF12896"/>
    </source>
</evidence>
<evidence type="ECO:0000256" key="4">
    <source>
        <dbReference type="ARBA" id="ARBA00022786"/>
    </source>
</evidence>
<dbReference type="PANTHER" id="PTHR13260:SF0">
    <property type="entry name" value="ANAPHASE-PROMOTING COMPLEX SUBUNIT 4"/>
    <property type="match status" value="1"/>
</dbReference>
<dbReference type="InterPro" id="IPR015943">
    <property type="entry name" value="WD40/YVTN_repeat-like_dom_sf"/>
</dbReference>
<dbReference type="EMBL" id="MU620947">
    <property type="protein sequence ID" value="KAI8576926.1"/>
    <property type="molecule type" value="Genomic_DNA"/>
</dbReference>
<dbReference type="Pfam" id="PF12896">
    <property type="entry name" value="ANAPC4"/>
    <property type="match status" value="1"/>
</dbReference>
<evidence type="ECO:0000256" key="1">
    <source>
        <dbReference type="ARBA" id="ARBA00016067"/>
    </source>
</evidence>
<dbReference type="InterPro" id="IPR024790">
    <property type="entry name" value="APC4_long_dom"/>
</dbReference>
<organism evidence="8 9">
    <name type="scientific">Umbelopsis ramanniana AG</name>
    <dbReference type="NCBI Taxonomy" id="1314678"/>
    <lineage>
        <taxon>Eukaryota</taxon>
        <taxon>Fungi</taxon>
        <taxon>Fungi incertae sedis</taxon>
        <taxon>Mucoromycota</taxon>
        <taxon>Mucoromycotina</taxon>
        <taxon>Umbelopsidomycetes</taxon>
        <taxon>Umbelopsidales</taxon>
        <taxon>Umbelopsidaceae</taxon>
        <taxon>Umbelopsis</taxon>
    </lineage>
</organism>
<proteinExistence type="predicted"/>
<dbReference type="InterPro" id="IPR036322">
    <property type="entry name" value="WD40_repeat_dom_sf"/>
</dbReference>
<keyword evidence="4" id="KW-0833">Ubl conjugation pathway</keyword>
<dbReference type="GO" id="GO:0051301">
    <property type="term" value="P:cell division"/>
    <property type="evidence" value="ECO:0007669"/>
    <property type="project" value="UniProtKB-KW"/>
</dbReference>
<dbReference type="Proteomes" id="UP001206595">
    <property type="component" value="Unassembled WGS sequence"/>
</dbReference>
<dbReference type="AlphaFoldDB" id="A0AAD5E5X9"/>
<dbReference type="PANTHER" id="PTHR13260">
    <property type="entry name" value="ANAPHASE PROMOTING COMPLEX SUBUNIT 4 APC4"/>
    <property type="match status" value="1"/>
</dbReference>
<dbReference type="SUPFAM" id="SSF50978">
    <property type="entry name" value="WD40 repeat-like"/>
    <property type="match status" value="1"/>
</dbReference>
<keyword evidence="5" id="KW-0131">Cell cycle</keyword>
<dbReference type="InterPro" id="IPR024789">
    <property type="entry name" value="APC4"/>
</dbReference>
<dbReference type="GO" id="GO:0031145">
    <property type="term" value="P:anaphase-promoting complex-dependent catabolic process"/>
    <property type="evidence" value="ECO:0007669"/>
    <property type="project" value="InterPro"/>
</dbReference>
<dbReference type="GO" id="GO:0034399">
    <property type="term" value="C:nuclear periphery"/>
    <property type="evidence" value="ECO:0007669"/>
    <property type="project" value="TreeGrafter"/>
</dbReference>
<keyword evidence="9" id="KW-1185">Reference proteome</keyword>
<evidence type="ECO:0000259" key="6">
    <source>
        <dbReference type="Pfam" id="PF12894"/>
    </source>
</evidence>
<reference evidence="8" key="2">
    <citation type="journal article" date="2022" name="Proc. Natl. Acad. Sci. U.S.A.">
        <title>Diploid-dominant life cycles characterize the early evolution of Fungi.</title>
        <authorList>
            <person name="Amses K.R."/>
            <person name="Simmons D.R."/>
            <person name="Longcore J.E."/>
            <person name="Mondo S.J."/>
            <person name="Seto K."/>
            <person name="Jeronimo G.H."/>
            <person name="Bonds A.E."/>
            <person name="Quandt C.A."/>
            <person name="Davis W.J."/>
            <person name="Chang Y."/>
            <person name="Federici B.A."/>
            <person name="Kuo A."/>
            <person name="LaButti K."/>
            <person name="Pangilinan J."/>
            <person name="Andreopoulos W."/>
            <person name="Tritt A."/>
            <person name="Riley R."/>
            <person name="Hundley H."/>
            <person name="Johnson J."/>
            <person name="Lipzen A."/>
            <person name="Barry K."/>
            <person name="Lang B.F."/>
            <person name="Cuomo C.A."/>
            <person name="Buchler N.E."/>
            <person name="Grigoriev I.V."/>
            <person name="Spatafora J.W."/>
            <person name="Stajich J.E."/>
            <person name="James T.Y."/>
        </authorList>
    </citation>
    <scope>NUCLEOTIDE SEQUENCE</scope>
    <source>
        <strain evidence="8">AG</strain>
    </source>
</reference>
<feature type="domain" description="Anaphase-promoting complex subunit 4 long" evidence="7">
    <location>
        <begin position="258"/>
        <end position="454"/>
    </location>
</feature>
<comment type="caution">
    <text evidence="8">The sequence shown here is derived from an EMBL/GenBank/DDBJ whole genome shotgun (WGS) entry which is preliminary data.</text>
</comment>
<dbReference type="RefSeq" id="XP_051441930.1">
    <property type="nucleotide sequence ID" value="XM_051591175.1"/>
</dbReference>
<dbReference type="GO" id="GO:0070979">
    <property type="term" value="P:protein K11-linked ubiquitination"/>
    <property type="evidence" value="ECO:0007669"/>
    <property type="project" value="TreeGrafter"/>
</dbReference>
<keyword evidence="3" id="KW-0498">Mitosis</keyword>
<accession>A0AAD5E5X9</accession>
<evidence type="ECO:0000256" key="5">
    <source>
        <dbReference type="ARBA" id="ARBA00023306"/>
    </source>
</evidence>
<dbReference type="InterPro" id="IPR024977">
    <property type="entry name" value="Apc4-like_WD40_dom"/>
</dbReference>
<dbReference type="GO" id="GO:0005680">
    <property type="term" value="C:anaphase-promoting complex"/>
    <property type="evidence" value="ECO:0007669"/>
    <property type="project" value="InterPro"/>
</dbReference>
<protein>
    <recommendedName>
        <fullName evidence="1">Anaphase-promoting complex subunit 4</fullName>
    </recommendedName>
</protein>
<keyword evidence="2" id="KW-0132">Cell division</keyword>
<sequence length="601" mass="67189">MLDCGQPTNFSFTFPQYEEKLLTDDTDVRMTLWCPIADLLAIAHKGGSLSICRNGVHTVWSWLGEADVMSMAWRPDGKELAVGFESGLVRVFNMALPYPSSTIVWRSISQGISITSLNWNDYDSVASKEKLPFGIDPLVLSPNLVLPEISSLITAPSELGIDARNVSEGELDSELPDETHQIDILTICDSEGNIHFCASGRYFASTIPLLAHGLQDAVVLQSVVSSDLQSMSLMAKARIEGTTTETIAEQDAETLCWVIIDTSILNQRASQLANIAKKSFHIRACLKYISICNDALAKQYRGIAGLSSSNLKKFEQVLLDHEESNATPIVEFLGLLATGMTSQPLHYYLEQVLTEQQIRKWEKEANAGFQSMLRIICEYIQPACDRLLCLLNDLNAYSRWRENYDDLVSEGLTCTAISLVGAFHGRYQELIVALKKTSESFQEFIAWARYMVQHVVDPGSTGRSACSRPLLIVDFLENSLISDRISNFFVMNESASFEPFLPSVNFGDQPFLPPAYPFRFKLPLSLPSDIHRPSLFEFLDKLNQTIEEIFATPAQSLQRHLKVVKCFPLCPYEGIEHQGKTPLYGSINRNTTVRIITEVQN</sequence>
<gene>
    <name evidence="8" type="ORF">K450DRAFT_254263</name>
</gene>
<feature type="domain" description="Anaphase-promoting complex subunit 4-like WD40" evidence="6">
    <location>
        <begin position="32"/>
        <end position="120"/>
    </location>
</feature>
<dbReference type="Gene3D" id="2.130.10.10">
    <property type="entry name" value="YVTN repeat-like/Quinoprotein amine dehydrogenase"/>
    <property type="match status" value="1"/>
</dbReference>
<evidence type="ECO:0000256" key="3">
    <source>
        <dbReference type="ARBA" id="ARBA00022776"/>
    </source>
</evidence>
<name>A0AAD5E5X9_UMBRA</name>
<evidence type="ECO:0000256" key="2">
    <source>
        <dbReference type="ARBA" id="ARBA00022618"/>
    </source>
</evidence>
<reference evidence="8" key="1">
    <citation type="submission" date="2021-06" db="EMBL/GenBank/DDBJ databases">
        <authorList>
            <consortium name="DOE Joint Genome Institute"/>
            <person name="Mondo S.J."/>
            <person name="Amses K.R."/>
            <person name="Simmons D.R."/>
            <person name="Longcore J.E."/>
            <person name="Seto K."/>
            <person name="Alves G.H."/>
            <person name="Bonds A.E."/>
            <person name="Quandt C.A."/>
            <person name="Davis W.J."/>
            <person name="Chang Y."/>
            <person name="Letcher P.M."/>
            <person name="Powell M.J."/>
            <person name="Kuo A."/>
            <person name="Labutti K."/>
            <person name="Pangilinan J."/>
            <person name="Andreopoulos W."/>
            <person name="Tritt A."/>
            <person name="Riley R."/>
            <person name="Hundley H."/>
            <person name="Johnson J."/>
            <person name="Lipzen A."/>
            <person name="Barry K."/>
            <person name="Berbee M.L."/>
            <person name="Buchler N.E."/>
            <person name="Grigoriev I.V."/>
            <person name="Spatafora J.W."/>
            <person name="Stajich J.E."/>
            <person name="James T.Y."/>
        </authorList>
    </citation>
    <scope>NUCLEOTIDE SEQUENCE</scope>
    <source>
        <strain evidence="8">AG</strain>
    </source>
</reference>
<evidence type="ECO:0000313" key="8">
    <source>
        <dbReference type="EMBL" id="KAI8576926.1"/>
    </source>
</evidence>
<evidence type="ECO:0000313" key="9">
    <source>
        <dbReference type="Proteomes" id="UP001206595"/>
    </source>
</evidence>
<dbReference type="Pfam" id="PF12894">
    <property type="entry name" value="ANAPC4_WD40"/>
    <property type="match status" value="1"/>
</dbReference>